<dbReference type="InterPro" id="IPR048466">
    <property type="entry name" value="DNA_pol3_delta-like_C"/>
</dbReference>
<keyword evidence="4 11" id="KW-0548">Nucleotidyltransferase</keyword>
<dbReference type="SUPFAM" id="SSF52540">
    <property type="entry name" value="P-loop containing nucleoside triphosphate hydrolases"/>
    <property type="match status" value="1"/>
</dbReference>
<dbReference type="EC" id="2.7.7.7" evidence="1"/>
<dbReference type="Gene3D" id="3.40.50.300">
    <property type="entry name" value="P-loop containing nucleotide triphosphate hydrolases"/>
    <property type="match status" value="1"/>
</dbReference>
<evidence type="ECO:0000256" key="5">
    <source>
        <dbReference type="ARBA" id="ARBA00022705"/>
    </source>
</evidence>
<comment type="similarity">
    <text evidence="7">Belongs to the DNA polymerase HolA subunit family.</text>
</comment>
<keyword evidence="3 11" id="KW-0808">Transferase</keyword>
<proteinExistence type="inferred from homology"/>
<name>A0A653ADD8_UNCDX</name>
<evidence type="ECO:0000256" key="1">
    <source>
        <dbReference type="ARBA" id="ARBA00012417"/>
    </source>
</evidence>
<dbReference type="GO" id="GO:0003887">
    <property type="term" value="F:DNA-directed DNA polymerase activity"/>
    <property type="evidence" value="ECO:0007669"/>
    <property type="project" value="UniProtKB-KW"/>
</dbReference>
<evidence type="ECO:0000256" key="7">
    <source>
        <dbReference type="ARBA" id="ARBA00034754"/>
    </source>
</evidence>
<dbReference type="Pfam" id="PF21694">
    <property type="entry name" value="DNA_pol3_delta_C"/>
    <property type="match status" value="1"/>
</dbReference>
<evidence type="ECO:0000256" key="4">
    <source>
        <dbReference type="ARBA" id="ARBA00022695"/>
    </source>
</evidence>
<organism evidence="11">
    <name type="scientific">Uncultured Desulfatiglans sp</name>
    <dbReference type="NCBI Taxonomy" id="1748965"/>
    <lineage>
        <taxon>Bacteria</taxon>
        <taxon>Pseudomonadati</taxon>
        <taxon>Thermodesulfobacteriota</taxon>
        <taxon>Desulfobacteria</taxon>
        <taxon>Desulfatiglandales</taxon>
        <taxon>Desulfatiglandaceae</taxon>
        <taxon>Desulfatiglans</taxon>
        <taxon>environmental samples</taxon>
    </lineage>
</organism>
<dbReference type="NCBIfam" id="TIGR01128">
    <property type="entry name" value="holA"/>
    <property type="match status" value="1"/>
</dbReference>
<keyword evidence="5" id="KW-0235">DNA replication</keyword>
<dbReference type="InterPro" id="IPR010372">
    <property type="entry name" value="DNA_pol3_delta_N"/>
</dbReference>
<keyword evidence="6" id="KW-0239">DNA-directed DNA polymerase</keyword>
<gene>
    <name evidence="11" type="primary">holA</name>
    <name evidence="11" type="ORF">TRIP_B360058</name>
</gene>
<evidence type="ECO:0000256" key="2">
    <source>
        <dbReference type="ARBA" id="ARBA00017703"/>
    </source>
</evidence>
<feature type="domain" description="DNA polymerase III delta subunit-like C-terminal" evidence="10">
    <location>
        <begin position="215"/>
        <end position="334"/>
    </location>
</feature>
<dbReference type="GO" id="GO:0003677">
    <property type="term" value="F:DNA binding"/>
    <property type="evidence" value="ECO:0007669"/>
    <property type="project" value="InterPro"/>
</dbReference>
<evidence type="ECO:0000313" key="11">
    <source>
        <dbReference type="EMBL" id="VBB45965.1"/>
    </source>
</evidence>
<dbReference type="Gene3D" id="1.20.272.10">
    <property type="match status" value="1"/>
</dbReference>
<dbReference type="InterPro" id="IPR027417">
    <property type="entry name" value="P-loop_NTPase"/>
</dbReference>
<dbReference type="SUPFAM" id="SSF48019">
    <property type="entry name" value="post-AAA+ oligomerization domain-like"/>
    <property type="match status" value="1"/>
</dbReference>
<dbReference type="GO" id="GO:0009360">
    <property type="term" value="C:DNA polymerase III complex"/>
    <property type="evidence" value="ECO:0007669"/>
    <property type="project" value="InterPro"/>
</dbReference>
<feature type="domain" description="DNA polymerase III delta N-terminal" evidence="9">
    <location>
        <begin position="23"/>
        <end position="141"/>
    </location>
</feature>
<evidence type="ECO:0000256" key="3">
    <source>
        <dbReference type="ARBA" id="ARBA00022679"/>
    </source>
</evidence>
<dbReference type="GO" id="GO:0006261">
    <property type="term" value="P:DNA-templated DNA replication"/>
    <property type="evidence" value="ECO:0007669"/>
    <property type="project" value="TreeGrafter"/>
</dbReference>
<reference evidence="11" key="1">
    <citation type="submission" date="2018-07" db="EMBL/GenBank/DDBJ databases">
        <authorList>
            <consortium name="Genoscope - CEA"/>
            <person name="William W."/>
        </authorList>
    </citation>
    <scope>NUCLEOTIDE SEQUENCE</scope>
    <source>
        <strain evidence="11">IK1</strain>
    </source>
</reference>
<dbReference type="InterPro" id="IPR008921">
    <property type="entry name" value="DNA_pol3_clamp-load_cplx_C"/>
</dbReference>
<evidence type="ECO:0000259" key="10">
    <source>
        <dbReference type="Pfam" id="PF21694"/>
    </source>
</evidence>
<accession>A0A653ADD8</accession>
<dbReference type="Pfam" id="PF06144">
    <property type="entry name" value="DNA_pol3_delta"/>
    <property type="match status" value="1"/>
</dbReference>
<comment type="catalytic activity">
    <reaction evidence="8">
        <text>DNA(n) + a 2'-deoxyribonucleoside 5'-triphosphate = DNA(n+1) + diphosphate</text>
        <dbReference type="Rhea" id="RHEA:22508"/>
        <dbReference type="Rhea" id="RHEA-COMP:17339"/>
        <dbReference type="Rhea" id="RHEA-COMP:17340"/>
        <dbReference type="ChEBI" id="CHEBI:33019"/>
        <dbReference type="ChEBI" id="CHEBI:61560"/>
        <dbReference type="ChEBI" id="CHEBI:173112"/>
        <dbReference type="EC" id="2.7.7.7"/>
    </reaction>
</comment>
<evidence type="ECO:0000259" key="9">
    <source>
        <dbReference type="Pfam" id="PF06144"/>
    </source>
</evidence>
<dbReference type="PANTHER" id="PTHR34388:SF1">
    <property type="entry name" value="DNA POLYMERASE III SUBUNIT DELTA"/>
    <property type="match status" value="1"/>
</dbReference>
<dbReference type="AlphaFoldDB" id="A0A653ADD8"/>
<evidence type="ECO:0000256" key="6">
    <source>
        <dbReference type="ARBA" id="ARBA00022932"/>
    </source>
</evidence>
<dbReference type="Gene3D" id="1.10.8.60">
    <property type="match status" value="1"/>
</dbReference>
<dbReference type="PANTHER" id="PTHR34388">
    <property type="entry name" value="DNA POLYMERASE III SUBUNIT DELTA"/>
    <property type="match status" value="1"/>
</dbReference>
<evidence type="ECO:0000256" key="8">
    <source>
        <dbReference type="ARBA" id="ARBA00049244"/>
    </source>
</evidence>
<protein>
    <recommendedName>
        <fullName evidence="2">DNA polymerase III subunit delta</fullName>
        <ecNumber evidence="1">2.7.7.7</ecNumber>
    </recommendedName>
</protein>
<dbReference type="EMBL" id="UPXX01000030">
    <property type="protein sequence ID" value="VBB45965.1"/>
    <property type="molecule type" value="Genomic_DNA"/>
</dbReference>
<sequence length="337" mass="38095">MAEALKPETVLGELEKGRVRPVYLFYGQDDFRIEHAVRRLQEKAVAEGAADFNLHTFYGDDNDQETVGRILDTVRSYPFMSDRRLVIVKRTESLSVKELEGFLPYLEKPLPSTCLVFVSGKTNFNMVFYKSLRSMGCAVEFKNLQDREVIPWMRSLAKDLGLRLSGEACAYLQQVVGNGLRELHNEIEKLSVSHSKEQPIGVEEVKRLVVHSRAHTIFELMDSVSSRRCSEALVILNRFFDEDREAGLRITGMLHRQLRLLWQAGAIAREGGTTGQAASALRLPPFLAKKLLDQSRLWTPESLEQGLELLYQADGLTKTGSSDARSVFENLLINLCC</sequence>
<dbReference type="InterPro" id="IPR005790">
    <property type="entry name" value="DNA_polIII_delta"/>
</dbReference>